<comment type="subcellular location">
    <subcellularLocation>
        <location evidence="1">Cell membrane</location>
        <topology evidence="1">Multi-pass membrane protein</topology>
    </subcellularLocation>
</comment>
<evidence type="ECO:0000313" key="9">
    <source>
        <dbReference type="Proteomes" id="UP000070498"/>
    </source>
</evidence>
<dbReference type="Pfam" id="PF07690">
    <property type="entry name" value="MFS_1"/>
    <property type="match status" value="1"/>
</dbReference>
<feature type="transmembrane region" description="Helical" evidence="6">
    <location>
        <begin position="250"/>
        <end position="273"/>
    </location>
</feature>
<dbReference type="InterPro" id="IPR020846">
    <property type="entry name" value="MFS_dom"/>
</dbReference>
<dbReference type="OrthoDB" id="9809918at2"/>
<accession>A0A135NYN3</accession>
<evidence type="ECO:0000313" key="8">
    <source>
        <dbReference type="EMBL" id="KXG84249.1"/>
    </source>
</evidence>
<evidence type="ECO:0000256" key="6">
    <source>
        <dbReference type="SAM" id="Phobius"/>
    </source>
</evidence>
<evidence type="ECO:0000259" key="7">
    <source>
        <dbReference type="PROSITE" id="PS50850"/>
    </source>
</evidence>
<sequence>MKTLSLPFLRLWIGNTASGLATWALPFVRGLVAMESTMSSTELGLSLAARTVGFLIAVPLAGILSDRHGPRRIVLVSGLVGAVSIPIIVSGLSDYSPAASILLLVGAAVVGLGQGACRPAYQAMIPEIVTVDHLQAANAAMSISVRVTSLVGPAAVSFITLAFGTGAAFTTIAALWLVSAVVPPRGRVSSRASSSRRNILSEFLVAVEEAKRHPWFVAGLATLTIVIATGYSVTAVLVPAISQQVSGGAMLMTETATAFMIGALFGALLATKWKPVNRGWTALAGLSLYGVVPFSLLAAESMIVPIFAFFLAGVGIEIFNVPWFTSVQTEIPQDRLARVSSLDFLFSYGLAPAGLALMTPLADTFGRDAVLVSSGIICLAAPAVAMLIPTTRHFSPTK</sequence>
<keyword evidence="2" id="KW-1003">Cell membrane</keyword>
<feature type="transmembrane region" description="Helical" evidence="6">
    <location>
        <begin position="43"/>
        <end position="61"/>
    </location>
</feature>
<evidence type="ECO:0000256" key="1">
    <source>
        <dbReference type="ARBA" id="ARBA00004651"/>
    </source>
</evidence>
<feature type="transmembrane region" description="Helical" evidence="6">
    <location>
        <begin position="98"/>
        <end position="117"/>
    </location>
</feature>
<comment type="caution">
    <text evidence="8">The sequence shown here is derived from an EMBL/GenBank/DDBJ whole genome shotgun (WGS) entry which is preliminary data.</text>
</comment>
<feature type="transmembrane region" description="Helical" evidence="6">
    <location>
        <begin position="344"/>
        <end position="362"/>
    </location>
</feature>
<evidence type="ECO:0000256" key="4">
    <source>
        <dbReference type="ARBA" id="ARBA00022989"/>
    </source>
</evidence>
<dbReference type="PANTHER" id="PTHR23513:SF11">
    <property type="entry name" value="STAPHYLOFERRIN A TRANSPORTER"/>
    <property type="match status" value="1"/>
</dbReference>
<dbReference type="EMBL" id="LNUW01000038">
    <property type="protein sequence ID" value="KXG84249.1"/>
    <property type="molecule type" value="Genomic_DNA"/>
</dbReference>
<keyword evidence="9" id="KW-1185">Reference proteome</keyword>
<dbReference type="Gene3D" id="1.20.1250.20">
    <property type="entry name" value="MFS general substrate transporter like domains"/>
    <property type="match status" value="1"/>
</dbReference>
<feature type="transmembrane region" description="Helical" evidence="6">
    <location>
        <begin position="150"/>
        <end position="178"/>
    </location>
</feature>
<keyword evidence="3 6" id="KW-0812">Transmembrane</keyword>
<dbReference type="PANTHER" id="PTHR23513">
    <property type="entry name" value="INTEGRAL MEMBRANE EFFLUX PROTEIN-RELATED"/>
    <property type="match status" value="1"/>
</dbReference>
<dbReference type="InterPro" id="IPR011701">
    <property type="entry name" value="MFS"/>
</dbReference>
<keyword evidence="4 6" id="KW-1133">Transmembrane helix</keyword>
<feature type="transmembrane region" description="Helical" evidence="6">
    <location>
        <begin position="73"/>
        <end position="92"/>
    </location>
</feature>
<feature type="domain" description="Major facilitator superfamily (MFS) profile" evidence="7">
    <location>
        <begin position="1"/>
        <end position="392"/>
    </location>
</feature>
<feature type="transmembrane region" description="Helical" evidence="6">
    <location>
        <begin position="279"/>
        <end position="299"/>
    </location>
</feature>
<name>A0A135NYN3_9HYPH</name>
<feature type="transmembrane region" description="Helical" evidence="6">
    <location>
        <begin position="215"/>
        <end position="238"/>
    </location>
</feature>
<dbReference type="GO" id="GO:0022857">
    <property type="term" value="F:transmembrane transporter activity"/>
    <property type="evidence" value="ECO:0007669"/>
    <property type="project" value="InterPro"/>
</dbReference>
<dbReference type="GO" id="GO:0005886">
    <property type="term" value="C:plasma membrane"/>
    <property type="evidence" value="ECO:0007669"/>
    <property type="project" value="UniProtKB-SubCell"/>
</dbReference>
<keyword evidence="5 6" id="KW-0472">Membrane</keyword>
<proteinExistence type="predicted"/>
<reference evidence="8 9" key="1">
    <citation type="submission" date="2015-11" db="EMBL/GenBank/DDBJ databases">
        <title>Draft genome sequence of Agrobacterium sp. R89-1.</title>
        <authorList>
            <person name="Zahradnik J."/>
            <person name="Kyslikova E."/>
            <person name="Palyzova A."/>
            <person name="Kyslik P."/>
        </authorList>
    </citation>
    <scope>NUCLEOTIDE SEQUENCE [LARGE SCALE GENOMIC DNA]</scope>
    <source>
        <strain evidence="8 9">R89-1</strain>
    </source>
</reference>
<dbReference type="RefSeq" id="WP_067650670.1">
    <property type="nucleotide sequence ID" value="NZ_KQ961030.1"/>
</dbReference>
<dbReference type="InterPro" id="IPR036259">
    <property type="entry name" value="MFS_trans_sf"/>
</dbReference>
<gene>
    <name evidence="8" type="ORF">ATO67_13700</name>
</gene>
<evidence type="ECO:0000256" key="3">
    <source>
        <dbReference type="ARBA" id="ARBA00022692"/>
    </source>
</evidence>
<organism evidence="8 9">
    <name type="scientific">Agrobacterium bohemicum</name>
    <dbReference type="NCBI Taxonomy" id="2052828"/>
    <lineage>
        <taxon>Bacteria</taxon>
        <taxon>Pseudomonadati</taxon>
        <taxon>Pseudomonadota</taxon>
        <taxon>Alphaproteobacteria</taxon>
        <taxon>Hyphomicrobiales</taxon>
        <taxon>Rhizobiaceae</taxon>
        <taxon>Rhizobium/Agrobacterium group</taxon>
        <taxon>Agrobacterium</taxon>
    </lineage>
</organism>
<dbReference type="Proteomes" id="UP000070498">
    <property type="component" value="Unassembled WGS sequence"/>
</dbReference>
<feature type="transmembrane region" description="Helical" evidence="6">
    <location>
        <begin position="306"/>
        <end position="324"/>
    </location>
</feature>
<dbReference type="AlphaFoldDB" id="A0A135NYN3"/>
<dbReference type="SUPFAM" id="SSF103473">
    <property type="entry name" value="MFS general substrate transporter"/>
    <property type="match status" value="1"/>
</dbReference>
<evidence type="ECO:0000256" key="2">
    <source>
        <dbReference type="ARBA" id="ARBA00022475"/>
    </source>
</evidence>
<dbReference type="STRING" id="2052828.ATO67_13700"/>
<feature type="transmembrane region" description="Helical" evidence="6">
    <location>
        <begin position="369"/>
        <end position="388"/>
    </location>
</feature>
<protein>
    <submittedName>
        <fullName evidence="8">MFS transporter</fullName>
    </submittedName>
</protein>
<dbReference type="PROSITE" id="PS50850">
    <property type="entry name" value="MFS"/>
    <property type="match status" value="1"/>
</dbReference>
<dbReference type="CDD" id="cd06173">
    <property type="entry name" value="MFS_MefA_like"/>
    <property type="match status" value="1"/>
</dbReference>
<evidence type="ECO:0000256" key="5">
    <source>
        <dbReference type="ARBA" id="ARBA00023136"/>
    </source>
</evidence>